<dbReference type="InterPro" id="IPR025669">
    <property type="entry name" value="AAA_dom"/>
</dbReference>
<dbReference type="InterPro" id="IPR050678">
    <property type="entry name" value="DNA_Partitioning_ATPase"/>
</dbReference>
<dbReference type="InterPro" id="IPR027417">
    <property type="entry name" value="P-loop_NTPase"/>
</dbReference>
<feature type="domain" description="AAA" evidence="1">
    <location>
        <begin position="3"/>
        <end position="178"/>
    </location>
</feature>
<sequence>MSEIISVHSFRGGTGKSNVTANLAAIVASYGKKVAIVDTDIQSPGIHILFGFDEEKMTRSLNDYLWGNCPIQDAAYDVSKVFKDKVPSATKIFLIPSSLRSGEITKVLREGYDVGLLNEGFNELIDTLNLDYLFIDTHPGLNEETLLSITISDILLLLLRPDRQDFQGTAVTVEVARKLQVPKMLLMVNKALPSLDFKALKEKIESIYSVPVAGILPVAEEMIQLGSSDLFCLKEPNHPFSQVISNVAQRIIKEPE</sequence>
<evidence type="ECO:0000313" key="3">
    <source>
        <dbReference type="Proteomes" id="UP001576774"/>
    </source>
</evidence>
<comment type="caution">
    <text evidence="2">The sequence shown here is derived from an EMBL/GenBank/DDBJ whole genome shotgun (WGS) entry which is preliminary data.</text>
</comment>
<dbReference type="Gene3D" id="3.40.50.300">
    <property type="entry name" value="P-loop containing nucleotide triphosphate hydrolases"/>
    <property type="match status" value="1"/>
</dbReference>
<proteinExistence type="predicted"/>
<dbReference type="PANTHER" id="PTHR13696">
    <property type="entry name" value="P-LOOP CONTAINING NUCLEOSIDE TRIPHOSPHATE HYDROLASE"/>
    <property type="match status" value="1"/>
</dbReference>
<protein>
    <submittedName>
        <fullName evidence="2">MinD/ParA family protein</fullName>
    </submittedName>
</protein>
<dbReference type="Pfam" id="PF13614">
    <property type="entry name" value="AAA_31"/>
    <property type="match status" value="1"/>
</dbReference>
<dbReference type="PANTHER" id="PTHR13696:SF52">
    <property type="entry name" value="PARA FAMILY PROTEIN CT_582"/>
    <property type="match status" value="1"/>
</dbReference>
<dbReference type="EMBL" id="JBHFNQ010000062">
    <property type="protein sequence ID" value="MFB2876736.1"/>
    <property type="molecule type" value="Genomic_DNA"/>
</dbReference>
<reference evidence="2 3" key="1">
    <citation type="submission" date="2024-09" db="EMBL/GenBank/DDBJ databases">
        <title>Floridaenema gen nov. (Aerosakkonemataceae, Aerosakkonematales ord. nov., Cyanobacteria) from benthic tropical and subtropical fresh waters, with the description of four new species.</title>
        <authorList>
            <person name="Moretto J.A."/>
            <person name="Berthold D.E."/>
            <person name="Lefler F.W."/>
            <person name="Huang I.-S."/>
            <person name="Laughinghouse H. IV."/>
        </authorList>
    </citation>
    <scope>NUCLEOTIDE SEQUENCE [LARGE SCALE GENOMIC DNA]</scope>
    <source>
        <strain evidence="2 3">BLCC-F46</strain>
    </source>
</reference>
<evidence type="ECO:0000259" key="1">
    <source>
        <dbReference type="Pfam" id="PF13614"/>
    </source>
</evidence>
<evidence type="ECO:0000313" key="2">
    <source>
        <dbReference type="EMBL" id="MFB2876736.1"/>
    </source>
</evidence>
<accession>A0ABV4X1S8</accession>
<dbReference type="RefSeq" id="WP_413269859.1">
    <property type="nucleotide sequence ID" value="NZ_JBHFNQ010000062.1"/>
</dbReference>
<dbReference type="SUPFAM" id="SSF52540">
    <property type="entry name" value="P-loop containing nucleoside triphosphate hydrolases"/>
    <property type="match status" value="1"/>
</dbReference>
<keyword evidence="3" id="KW-1185">Reference proteome</keyword>
<dbReference type="Proteomes" id="UP001576774">
    <property type="component" value="Unassembled WGS sequence"/>
</dbReference>
<name>A0ABV4X1S8_9CYAN</name>
<gene>
    <name evidence="2" type="ORF">ACE1CC_07565</name>
</gene>
<organism evidence="2 3">
    <name type="scientific">Floridaenema aerugineum BLCC-F46</name>
    <dbReference type="NCBI Taxonomy" id="3153654"/>
    <lineage>
        <taxon>Bacteria</taxon>
        <taxon>Bacillati</taxon>
        <taxon>Cyanobacteriota</taxon>
        <taxon>Cyanophyceae</taxon>
        <taxon>Oscillatoriophycideae</taxon>
        <taxon>Aerosakkonematales</taxon>
        <taxon>Aerosakkonemataceae</taxon>
        <taxon>Floridanema</taxon>
        <taxon>Floridanema aerugineum</taxon>
    </lineage>
</organism>